<dbReference type="EMBL" id="JAVLVU010000001">
    <property type="protein sequence ID" value="MDT3403496.1"/>
    <property type="molecule type" value="Genomic_DNA"/>
</dbReference>
<comment type="caution">
    <text evidence="2">The sequence shown here is derived from an EMBL/GenBank/DDBJ whole genome shotgun (WGS) entry which is preliminary data.</text>
</comment>
<accession>A0ABU3GV75</accession>
<protein>
    <submittedName>
        <fullName evidence="2">Uncharacterized protein</fullName>
    </submittedName>
</protein>
<feature type="chain" id="PRO_5045961066" evidence="1">
    <location>
        <begin position="19"/>
        <end position="156"/>
    </location>
</feature>
<dbReference type="Proteomes" id="UP001258315">
    <property type="component" value="Unassembled WGS sequence"/>
</dbReference>
<evidence type="ECO:0000256" key="1">
    <source>
        <dbReference type="SAM" id="SignalP"/>
    </source>
</evidence>
<keyword evidence="1" id="KW-0732">Signal</keyword>
<feature type="signal peptide" evidence="1">
    <location>
        <begin position="1"/>
        <end position="18"/>
    </location>
</feature>
<evidence type="ECO:0000313" key="2">
    <source>
        <dbReference type="EMBL" id="MDT3403496.1"/>
    </source>
</evidence>
<sequence>MKCLTVIILILISVKGYAQHIAETFQEAEKKGYSMQKLDGEYASALHADSTKAVFKGGRSQEFYKAYANMLNTLAVYLNKNNFVWEKPTRIFNRIYFEPDGCISYYLVNLENTGLTASRQKQFITLVNNFIQDYKIEITGNSRFAQCSPVMYQNSK</sequence>
<keyword evidence="3" id="KW-1185">Reference proteome</keyword>
<organism evidence="2 3">
    <name type="scientific">Mucilaginibacter terrae</name>
    <dbReference type="NCBI Taxonomy" id="1955052"/>
    <lineage>
        <taxon>Bacteria</taxon>
        <taxon>Pseudomonadati</taxon>
        <taxon>Bacteroidota</taxon>
        <taxon>Sphingobacteriia</taxon>
        <taxon>Sphingobacteriales</taxon>
        <taxon>Sphingobacteriaceae</taxon>
        <taxon>Mucilaginibacter</taxon>
    </lineage>
</organism>
<evidence type="ECO:0000313" key="3">
    <source>
        <dbReference type="Proteomes" id="UP001258315"/>
    </source>
</evidence>
<name>A0ABU3GV75_9SPHI</name>
<proteinExistence type="predicted"/>
<reference evidence="3" key="1">
    <citation type="submission" date="2023-07" db="EMBL/GenBank/DDBJ databases">
        <title>Functional and genomic diversity of the sorghum phyllosphere microbiome.</title>
        <authorList>
            <person name="Shade A."/>
        </authorList>
    </citation>
    <scope>NUCLEOTIDE SEQUENCE [LARGE SCALE GENOMIC DNA]</scope>
    <source>
        <strain evidence="3">SORGH_AS_0422</strain>
    </source>
</reference>
<gene>
    <name evidence="2" type="ORF">QE417_002568</name>
</gene>